<feature type="transmembrane region" description="Helical" evidence="7">
    <location>
        <begin position="374"/>
        <end position="391"/>
    </location>
</feature>
<reference evidence="10" key="1">
    <citation type="submission" date="2025-08" db="UniProtKB">
        <authorList>
            <consortium name="RefSeq"/>
        </authorList>
    </citation>
    <scope>IDENTIFICATION</scope>
    <source>
        <tissue evidence="10">Testes</tissue>
    </source>
</reference>
<evidence type="ECO:0000256" key="4">
    <source>
        <dbReference type="ARBA" id="ARBA00022840"/>
    </source>
</evidence>
<dbReference type="RefSeq" id="XP_002739960.1">
    <property type="nucleotide sequence ID" value="XM_002739914.2"/>
</dbReference>
<keyword evidence="2 7" id="KW-0812">Transmembrane</keyword>
<feature type="transmembrane region" description="Helical" evidence="7">
    <location>
        <begin position="403"/>
        <end position="425"/>
    </location>
</feature>
<dbReference type="PROSITE" id="PS00211">
    <property type="entry name" value="ABC_TRANSPORTER_1"/>
    <property type="match status" value="1"/>
</dbReference>
<feature type="domain" description="ABC transporter" evidence="8">
    <location>
        <begin position="1408"/>
        <end position="1644"/>
    </location>
</feature>
<evidence type="ECO:0000256" key="5">
    <source>
        <dbReference type="ARBA" id="ARBA00022989"/>
    </source>
</evidence>
<comment type="subcellular location">
    <subcellularLocation>
        <location evidence="1">Membrane</location>
        <topology evidence="1">Multi-pass membrane protein</topology>
    </subcellularLocation>
</comment>
<gene>
    <name evidence="10" type="primary">LOC100373083</name>
</gene>
<feature type="transmembrane region" description="Helical" evidence="7">
    <location>
        <begin position="1169"/>
        <end position="1194"/>
    </location>
</feature>
<dbReference type="PANTHER" id="PTHR19229">
    <property type="entry name" value="ATP-BINDING CASSETTE TRANSPORTER SUBFAMILY A ABCA"/>
    <property type="match status" value="1"/>
</dbReference>
<keyword evidence="9" id="KW-1185">Reference proteome</keyword>
<evidence type="ECO:0000313" key="10">
    <source>
        <dbReference type="RefSeq" id="XP_002739960.1"/>
    </source>
</evidence>
<dbReference type="InterPro" id="IPR026082">
    <property type="entry name" value="ABCA"/>
</dbReference>
<evidence type="ECO:0000313" key="9">
    <source>
        <dbReference type="Proteomes" id="UP000694865"/>
    </source>
</evidence>
<dbReference type="PROSITE" id="PS50893">
    <property type="entry name" value="ABC_TRANSPORTER_2"/>
    <property type="match status" value="2"/>
</dbReference>
<feature type="transmembrane region" description="Helical" evidence="7">
    <location>
        <begin position="947"/>
        <end position="970"/>
    </location>
</feature>
<dbReference type="InterPro" id="IPR027417">
    <property type="entry name" value="P-loop_NTPase"/>
</dbReference>
<dbReference type="InterPro" id="IPR056264">
    <property type="entry name" value="R2_ABCA1-4-like"/>
</dbReference>
<organism evidence="9 10">
    <name type="scientific">Saccoglossus kowalevskii</name>
    <name type="common">Acorn worm</name>
    <dbReference type="NCBI Taxonomy" id="10224"/>
    <lineage>
        <taxon>Eukaryota</taxon>
        <taxon>Metazoa</taxon>
        <taxon>Hemichordata</taxon>
        <taxon>Enteropneusta</taxon>
        <taxon>Harrimaniidae</taxon>
        <taxon>Saccoglossus</taxon>
    </lineage>
</organism>
<evidence type="ECO:0000256" key="7">
    <source>
        <dbReference type="SAM" id="Phobius"/>
    </source>
</evidence>
<dbReference type="SMART" id="SM00382">
    <property type="entry name" value="AAA"/>
    <property type="match status" value="2"/>
</dbReference>
<dbReference type="SUPFAM" id="SSF52540">
    <property type="entry name" value="P-loop containing nucleoside triphosphate hydrolases"/>
    <property type="match status" value="2"/>
</dbReference>
<feature type="transmembrane region" description="Helical" evidence="7">
    <location>
        <begin position="1206"/>
        <end position="1231"/>
    </location>
</feature>
<dbReference type="CDD" id="cd03263">
    <property type="entry name" value="ABC_subfamily_A"/>
    <property type="match status" value="2"/>
</dbReference>
<evidence type="ECO:0000256" key="2">
    <source>
        <dbReference type="ARBA" id="ARBA00022692"/>
    </source>
</evidence>
<dbReference type="Pfam" id="PF23321">
    <property type="entry name" value="R1_ABCA1"/>
    <property type="match status" value="1"/>
</dbReference>
<dbReference type="GeneID" id="100373083"/>
<dbReference type="Gene3D" id="3.40.50.300">
    <property type="entry name" value="P-loop containing nucleotide triphosphate hydrolases"/>
    <property type="match status" value="2"/>
</dbReference>
<proteinExistence type="predicted"/>
<dbReference type="InterPro" id="IPR003593">
    <property type="entry name" value="AAA+_ATPase"/>
</dbReference>
<feature type="transmembrane region" description="Helical" evidence="7">
    <location>
        <begin position="446"/>
        <end position="469"/>
    </location>
</feature>
<feature type="transmembrane region" description="Helical" evidence="7">
    <location>
        <begin position="1273"/>
        <end position="1293"/>
    </location>
</feature>
<feature type="domain" description="ABC transporter" evidence="8">
    <location>
        <begin position="534"/>
        <end position="764"/>
    </location>
</feature>
<keyword evidence="3" id="KW-0547">Nucleotide-binding</keyword>
<protein>
    <submittedName>
        <fullName evidence="10">ATP-binding cassette sub-family A member 3-like</fullName>
    </submittedName>
</protein>
<feature type="transmembrane region" description="Helical" evidence="7">
    <location>
        <begin position="1336"/>
        <end position="1354"/>
    </location>
</feature>
<feature type="transmembrane region" description="Helical" evidence="7">
    <location>
        <begin position="304"/>
        <end position="326"/>
    </location>
</feature>
<dbReference type="PANTHER" id="PTHR19229:SF250">
    <property type="entry name" value="ABC TRANSPORTER DOMAIN-CONTAINING PROTEIN-RELATED"/>
    <property type="match status" value="1"/>
</dbReference>
<feature type="transmembrane region" description="Helical" evidence="7">
    <location>
        <begin position="346"/>
        <end position="367"/>
    </location>
</feature>
<accession>A0ABM0GY57</accession>
<dbReference type="InterPro" id="IPR013525">
    <property type="entry name" value="ABC2_TM"/>
</dbReference>
<name>A0ABM0GY57_SACKO</name>
<evidence type="ECO:0000259" key="8">
    <source>
        <dbReference type="PROSITE" id="PS50893"/>
    </source>
</evidence>
<evidence type="ECO:0000256" key="3">
    <source>
        <dbReference type="ARBA" id="ARBA00022741"/>
    </source>
</evidence>
<feature type="transmembrane region" description="Helical" evidence="7">
    <location>
        <begin position="262"/>
        <end position="283"/>
    </location>
</feature>
<dbReference type="Pfam" id="PF12698">
    <property type="entry name" value="ABC2_membrane_3"/>
    <property type="match status" value="2"/>
</dbReference>
<evidence type="ECO:0000256" key="1">
    <source>
        <dbReference type="ARBA" id="ARBA00004141"/>
    </source>
</evidence>
<evidence type="ECO:0000256" key="6">
    <source>
        <dbReference type="ARBA" id="ARBA00023136"/>
    </source>
</evidence>
<keyword evidence="4" id="KW-0067">ATP-binding</keyword>
<feature type="transmembrane region" description="Helical" evidence="7">
    <location>
        <begin position="1125"/>
        <end position="1148"/>
    </location>
</feature>
<feature type="transmembrane region" description="Helical" evidence="7">
    <location>
        <begin position="1243"/>
        <end position="1261"/>
    </location>
</feature>
<sequence length="1731" mass="193804">MAKLCLLLWKNWLLQLRQPVVTAFELLLPTLFACLLLGFRTLVDFDYHGNITSFQPYSIDAFPSNLTRVHGVISPWELAYCPNISIVHDIVEMASKNVKGKVKLLVGPGFVTEKEMEDFMKVQTKEDSMVLGAVVFYNSFPDSKNLPLDLEYAVRLSSSPRNKPLSSITGTDDPDLTGNTSQWFTNLLYPVISLPGPRHPTYNWGGVPGYMREGFLTIQHAVDKAIVQLHNETMDEIKVEMIRYPYPPYEDDAYVIVVQSQLPALLMLSLIFTALNIVKDVVFEKEKKLKESMKMMGLANWLHWVAWFIKYFILLLIAMIICTILFTVEVGDHGSVINNTDPTVLFVFLLIYAISTVTFCFAISVFFSVANTAAAGGGVIWFLTYVPYLFIQPRYQDLTLAAKLTACLLPNTAMAMGSLLIGMFEGTGQGVQWSNINQPVSVDDDFTFLHVLVMLLVDSVIACVITWYIEAVFPGDYGIPQPWYFFLTSSYWCRSKPTELLVDSESTPLLAGTSNHTQNSDFLEADPTGIRAGISIRMLNKVFNKTKVAVAGISLEMYEGQITALLGHNGAGKTTTLSMLTGLFPPSAGTALVNGYDIRTDMQSVRSSLGLCPQHDILFDKLTVEEHLIFFTKLKGFPSSKVKSEVDRYILALGLEDKRKTLSKSLSGGMKRKLSVGIALVADSKVVMLDEPTSGMDPSARRFTWDLLQQHRAGRTILLTTHFMDEADLLGDRIAIMADGQIRCCGSSLFLKKKYGVGYHMTIVKLPGCDVEQITDIVRHHVPDGQIGSNIGAELSYILPSESSCNFEALFTELEMQKTSLGIGSYGASVTTMEEVFLKVGENADDSLKGIVDINLSGSKKGYKSLYMNDMPQRSAQNSCSVDKDSDEGIRDCIIEAQELLPSPFQHTTDLPIPTPNCIYNAGLVLAFQQFYAMFLKKVLHSKRNFLVMVVQILVPSFFTLISIIVVITYPSVKQLPPLTLTLEPYKEVEVPYSAGHHATNLSYQLASCYANQFKGTDASPHKLKDFGFNETSNYLVTEAATNHVSFNSHNVITGLFQPFEDLINVTSFFNNQPYHAIAASLNAVDNAILKTKMNDSYSLTAINYPLPQTIEETMSNVMTDSTTGFAIAFNLLFGMAFLASSFVVFLIKESSTKSKHIQFVSGVSLFNFWLSTFAWDIINFLICIIIICIMFLIGDIDAYSGGGRLGYIFLLMVLYGWAIIPLMYLFAFLFSVPSTGFVRMTIFNIITGLVFFMTVEILSFPSLNLMYVADDLTWIFMLSPNFCLGIALADFYKNYETLTLCESMPPLSKILCKHFEIYYDKTYIGWNDKGGIGRYLVFLAWEGIVFISLVFLIETKIFRWLWYQLFPSKPQRLIEFSTAVEEDEDVAEERSRIELSPLHKIMVSDTLVVKSLRKVYSIGRNEALVAVDDLSFGVSFRECFGLLGNNGAGKTSTFKMLTGDEIITSGTAYVDGYNIKNDLKLVQQKIGYCPQFDALIDQMTGRETLTMYARLRGVPECYIPKSVNELMKALLLEEHSDKLVKAYSGGNKRKLSTAVALVGDPPIVFLDEPSTGMDPVAKRLLWDAISRIVADGSRCVVLTSHSMEECEALCTRLAIMVNGQLKCIGSTQHLKHRFGQGYTLLAKISYTREEPNLLPLKRFIEQTFKGSKLKDEHQGLVHYHIQDESLTWAKVFGIMERAKTEYNIEDYSVSQTTLEQVFINFVRSQRDVDE</sequence>
<dbReference type="InterPro" id="IPR003439">
    <property type="entry name" value="ABC_transporter-like_ATP-bd"/>
</dbReference>
<keyword evidence="6 7" id="KW-0472">Membrane</keyword>
<dbReference type="Pfam" id="PF00005">
    <property type="entry name" value="ABC_tran"/>
    <property type="match status" value="2"/>
</dbReference>
<keyword evidence="5 7" id="KW-1133">Transmembrane helix</keyword>
<dbReference type="Proteomes" id="UP000694865">
    <property type="component" value="Unplaced"/>
</dbReference>
<dbReference type="InterPro" id="IPR017871">
    <property type="entry name" value="ABC_transporter-like_CS"/>
</dbReference>